<evidence type="ECO:0008006" key="3">
    <source>
        <dbReference type="Google" id="ProtNLM"/>
    </source>
</evidence>
<protein>
    <recommendedName>
        <fullName evidence="3">SIR2-like domain-containing protein</fullName>
    </recommendedName>
</protein>
<organism evidence="1 2">
    <name type="scientific">Rhodopirellula islandica</name>
    <dbReference type="NCBI Taxonomy" id="595434"/>
    <lineage>
        <taxon>Bacteria</taxon>
        <taxon>Pseudomonadati</taxon>
        <taxon>Planctomycetota</taxon>
        <taxon>Planctomycetia</taxon>
        <taxon>Pirellulales</taxon>
        <taxon>Pirellulaceae</taxon>
        <taxon>Rhodopirellula</taxon>
    </lineage>
</organism>
<keyword evidence="2" id="KW-1185">Reference proteome</keyword>
<sequence>MAHSEYEGKRVWILGAGFSRHLGAPLFHELFSGEMGLIVKTAFSEADGFDRLHDLFARVGIVYRSGAGKVQLEEEPSPIAWSNPEQFLEVISGWATNPGLVYEGYHQGESTDYWETILVAALRRLAAEVSCCYADPSVFMGERALAYKQWASGLKAGQDVIITFNYDTIVESLGIVGLQQVFNDPSDTEVRMFNGRVPLLKMHGSVDWKRTESGNVKCSLEDTMKECRKITEFAMAIPGTGKLSFNRENQWLWNCAEQFVQGAETINFVGYRIPETDGLALNSICKSIRRRCAASKRDSYPRINIVLGPMPTPERGRAEGLMRLLLGEPASANPRSRKVHVHDMWAQDYFQKSGTLS</sequence>
<dbReference type="Pfam" id="PF13289">
    <property type="entry name" value="SIR2_2"/>
    <property type="match status" value="1"/>
</dbReference>
<dbReference type="AlphaFoldDB" id="A0A0J1BGQ4"/>
<gene>
    <name evidence="1" type="ORF">RISK_002350</name>
</gene>
<dbReference type="Proteomes" id="UP000036367">
    <property type="component" value="Unassembled WGS sequence"/>
</dbReference>
<reference evidence="1" key="1">
    <citation type="submission" date="2015-05" db="EMBL/GenBank/DDBJ databases">
        <title>Permanent draft genome of Rhodopirellula islandicus K833.</title>
        <authorList>
            <person name="Kizina J."/>
            <person name="Richter M."/>
            <person name="Glockner F.O."/>
            <person name="Harder J."/>
        </authorList>
    </citation>
    <scope>NUCLEOTIDE SEQUENCE [LARGE SCALE GENOMIC DNA]</scope>
    <source>
        <strain evidence="1">K833</strain>
    </source>
</reference>
<comment type="caution">
    <text evidence="1">The sequence shown here is derived from an EMBL/GenBank/DDBJ whole genome shotgun (WGS) entry which is preliminary data.</text>
</comment>
<evidence type="ECO:0000313" key="2">
    <source>
        <dbReference type="Proteomes" id="UP000036367"/>
    </source>
</evidence>
<accession>A0A0J1BGQ4</accession>
<name>A0A0J1BGQ4_RHOIS</name>
<dbReference type="RefSeq" id="WP_150122540.1">
    <property type="nucleotide sequence ID" value="NZ_LECT01000017.1"/>
</dbReference>
<proteinExistence type="predicted"/>
<dbReference type="EMBL" id="LECT01000017">
    <property type="protein sequence ID" value="KLU05718.1"/>
    <property type="molecule type" value="Genomic_DNA"/>
</dbReference>
<evidence type="ECO:0000313" key="1">
    <source>
        <dbReference type="EMBL" id="KLU05718.1"/>
    </source>
</evidence>
<dbReference type="OrthoDB" id="7054911at2"/>
<dbReference type="PATRIC" id="fig|595434.4.peg.2245"/>